<dbReference type="InterPro" id="IPR001054">
    <property type="entry name" value="A/G_cyclase"/>
</dbReference>
<keyword evidence="6" id="KW-1185">Reference proteome</keyword>
<dbReference type="Pfam" id="PF00211">
    <property type="entry name" value="Guanylate_cyc"/>
    <property type="match status" value="1"/>
</dbReference>
<dbReference type="Gene3D" id="3.30.70.1230">
    <property type="entry name" value="Nucleotide cyclase"/>
    <property type="match status" value="1"/>
</dbReference>
<dbReference type="InterPro" id="IPR029787">
    <property type="entry name" value="Nucleotide_cyclase"/>
</dbReference>
<reference evidence="6" key="1">
    <citation type="journal article" date="2019" name="Int. J. Syst. Evol. Microbiol.">
        <title>The Global Catalogue of Microorganisms (GCM) 10K type strain sequencing project: providing services to taxonomists for standard genome sequencing and annotation.</title>
        <authorList>
            <consortium name="The Broad Institute Genomics Platform"/>
            <consortium name="The Broad Institute Genome Sequencing Center for Infectious Disease"/>
            <person name="Wu L."/>
            <person name="Ma J."/>
        </authorList>
    </citation>
    <scope>NUCLEOTIDE SEQUENCE [LARGE SCALE GENOMIC DNA]</scope>
    <source>
        <strain evidence="6">JCM 16548</strain>
    </source>
</reference>
<dbReference type="InterPro" id="IPR027417">
    <property type="entry name" value="P-loop_NTPase"/>
</dbReference>
<dbReference type="Proteomes" id="UP001500051">
    <property type="component" value="Unassembled WGS sequence"/>
</dbReference>
<dbReference type="SMART" id="SM00044">
    <property type="entry name" value="CYCc"/>
    <property type="match status" value="1"/>
</dbReference>
<dbReference type="Gene3D" id="1.25.40.10">
    <property type="entry name" value="Tetratricopeptide repeat domain"/>
    <property type="match status" value="1"/>
</dbReference>
<dbReference type="Pfam" id="PF13191">
    <property type="entry name" value="AAA_16"/>
    <property type="match status" value="1"/>
</dbReference>
<comment type="caution">
    <text evidence="5">The sequence shown here is derived from an EMBL/GenBank/DDBJ whole genome shotgun (WGS) entry which is preliminary data.</text>
</comment>
<feature type="domain" description="Guanylate cyclase" evidence="4">
    <location>
        <begin position="60"/>
        <end position="181"/>
    </location>
</feature>
<evidence type="ECO:0000256" key="1">
    <source>
        <dbReference type="ARBA" id="ARBA00022741"/>
    </source>
</evidence>
<evidence type="ECO:0000256" key="2">
    <source>
        <dbReference type="ARBA" id="ARBA00022840"/>
    </source>
</evidence>
<dbReference type="InterPro" id="IPR011990">
    <property type="entry name" value="TPR-like_helical_dom_sf"/>
</dbReference>
<gene>
    <name evidence="5" type="ORF">GCM10022204_23860</name>
</gene>
<feature type="region of interest" description="Disordered" evidence="3">
    <location>
        <begin position="265"/>
        <end position="290"/>
    </location>
</feature>
<proteinExistence type="predicted"/>
<evidence type="ECO:0000313" key="5">
    <source>
        <dbReference type="EMBL" id="GAA3705559.1"/>
    </source>
</evidence>
<dbReference type="EMBL" id="BAAAYX010000009">
    <property type="protein sequence ID" value="GAA3705559.1"/>
    <property type="molecule type" value="Genomic_DNA"/>
</dbReference>
<evidence type="ECO:0000259" key="4">
    <source>
        <dbReference type="PROSITE" id="PS50125"/>
    </source>
</evidence>
<dbReference type="PROSITE" id="PS50125">
    <property type="entry name" value="GUANYLATE_CYCLASE_2"/>
    <property type="match status" value="1"/>
</dbReference>
<sequence>MPSSRIESRLGDLLADAREARDAGDWKTARSLLGAVTALDPGNAEAAAMLAGAATRRQMTLLFCDLVGSTELADQQDPEEVTAVIERYRAACAEVVDELDGYIDDHRGDGMLVLFGYPQVDEDDARRGVLCGLRMVERVQQLRGPGPDGARLQVRVSVHTDLVVVADGVTGSTANEAARIQQLAEPDTVVISDTTQDLVWPWFETESLGLQPLRGVSRPVEVFAVRAVLPAPRGRTWKDRTSPFVNRTAEFSAMEWLAPTVVDSAREAPPTAPTPTGSAPEEAAAPAAGPVAAESVGARAVCVIGPGGMGKTRLTLEAARRLGLVPLPCSCSRMQRNVSLHPFRSLLERACGMEPDDPAEVRLDKLRTAVGSLPGGPETGDPADLPFLAAVFDIPLDRLSVPSEVQPDRLRRQALMAAAQLVHRHAAAEPTLIFVDDVQWADQSSLDLLAVLLTFPGLRITIAARDGFVPPWAETVVRRIVLDPLDETATAELVRQTPSAAQLSPERSRELMERSDGVPLFLEELLLTAQETDTGRIPHRSLQFSAYQIPPALRDPLLARLSRPEVDLELAQLAAVIGREVDRDLLHRAVGVDGAEFERRLRTLLDAGLMELAGAQLRFRHELIREVAYETQRRTVLKERHGVVADLLASGEDAGQRATTVAAAFHLEQAGRVVDALGAHLRIAQADQALGAHEEAVERLTSVLDLLDHLPAGLDRDRTELAVRELRSLSAVTARGYAAVETAEDYPRCRQLIEESVRDIEVLPSLVRLWTFYVARGDFAQAEAINGDIVRRSSGTPFPTVSLGRGVVDFFRGDFRSASASLQDSLDNGWTADLHVPAEWMLPNDPRSAGFAHLAPAQVVLGDRAAAERTAAAGLARAASLPYPIGPFSAGYVECLLLVARGMDGDVTGALEVGQRMVAVAERHGFAIWSLSGQMQCLLSAVQLGDVSCLPGLVQAVEIWHQVVAIDSWTPYWFTGVGFAHLLTGDATTAVGYFDRSLGVASTTGAGFYIAETLRGRGEARRMLGDEAAARADLSEALAVAERQGATLFADRARAALDALAPDAQAPDAQATDKRA</sequence>
<feature type="compositionally biased region" description="Low complexity" evidence="3">
    <location>
        <begin position="274"/>
        <end position="290"/>
    </location>
</feature>
<organism evidence="5 6">
    <name type="scientific">Microlunatus aurantiacus</name>
    <dbReference type="NCBI Taxonomy" id="446786"/>
    <lineage>
        <taxon>Bacteria</taxon>
        <taxon>Bacillati</taxon>
        <taxon>Actinomycetota</taxon>
        <taxon>Actinomycetes</taxon>
        <taxon>Propionibacteriales</taxon>
        <taxon>Propionibacteriaceae</taxon>
        <taxon>Microlunatus</taxon>
    </lineage>
</organism>
<keyword evidence="1" id="KW-0547">Nucleotide-binding</keyword>
<dbReference type="SUPFAM" id="SSF48452">
    <property type="entry name" value="TPR-like"/>
    <property type="match status" value="1"/>
</dbReference>
<dbReference type="PANTHER" id="PTHR16305">
    <property type="entry name" value="TESTICULAR SOLUBLE ADENYLYL CYCLASE"/>
    <property type="match status" value="1"/>
</dbReference>
<dbReference type="InterPro" id="IPR041664">
    <property type="entry name" value="AAA_16"/>
</dbReference>
<accession>A0ABP7DK90</accession>
<evidence type="ECO:0000313" key="6">
    <source>
        <dbReference type="Proteomes" id="UP001500051"/>
    </source>
</evidence>
<dbReference type="RefSeq" id="WP_344812586.1">
    <property type="nucleotide sequence ID" value="NZ_BAAAYX010000009.1"/>
</dbReference>
<dbReference type="CDD" id="cd07302">
    <property type="entry name" value="CHD"/>
    <property type="match status" value="1"/>
</dbReference>
<dbReference type="SUPFAM" id="SSF55073">
    <property type="entry name" value="Nucleotide cyclase"/>
    <property type="match status" value="1"/>
</dbReference>
<name>A0ABP7DK90_9ACTN</name>
<dbReference type="SUPFAM" id="SSF52540">
    <property type="entry name" value="P-loop containing nucleoside triphosphate hydrolases"/>
    <property type="match status" value="1"/>
</dbReference>
<keyword evidence="2" id="KW-0067">ATP-binding</keyword>
<protein>
    <submittedName>
        <fullName evidence="5">AAA family ATPase</fullName>
    </submittedName>
</protein>
<evidence type="ECO:0000256" key="3">
    <source>
        <dbReference type="SAM" id="MobiDB-lite"/>
    </source>
</evidence>
<dbReference type="PANTHER" id="PTHR16305:SF28">
    <property type="entry name" value="GUANYLATE CYCLASE DOMAIN-CONTAINING PROTEIN"/>
    <property type="match status" value="1"/>
</dbReference>